<dbReference type="AlphaFoldDB" id="A0A5C6M667"/>
<gene>
    <name evidence="1" type="ORF">LABALGLTS371_15520</name>
</gene>
<proteinExistence type="predicted"/>
<dbReference type="EMBL" id="SRRQ01000019">
    <property type="protein sequence ID" value="TWW10216.1"/>
    <property type="molecule type" value="Genomic_DNA"/>
</dbReference>
<organism evidence="1 2">
    <name type="scientific">Dellaglioa algida</name>
    <dbReference type="NCBI Taxonomy" id="105612"/>
    <lineage>
        <taxon>Bacteria</taxon>
        <taxon>Bacillati</taxon>
        <taxon>Bacillota</taxon>
        <taxon>Bacilli</taxon>
        <taxon>Lactobacillales</taxon>
        <taxon>Lactobacillaceae</taxon>
        <taxon>Dellaglioa</taxon>
    </lineage>
</organism>
<protein>
    <submittedName>
        <fullName evidence="1">Uncharacterized protein</fullName>
    </submittedName>
</protein>
<dbReference type="Proteomes" id="UP000321659">
    <property type="component" value="Unassembled WGS sequence"/>
</dbReference>
<comment type="caution">
    <text evidence="1">The sequence shown here is derived from an EMBL/GenBank/DDBJ whole genome shotgun (WGS) entry which is preliminary data.</text>
</comment>
<accession>A0A5C6M667</accession>
<sequence length="56" mass="6701">MSVSCWCKKMDDLENLRNKIDEILINNNFEQIKSERYLDPDINLIMSSRIYETVAF</sequence>
<evidence type="ECO:0000313" key="2">
    <source>
        <dbReference type="Proteomes" id="UP000321659"/>
    </source>
</evidence>
<evidence type="ECO:0000313" key="1">
    <source>
        <dbReference type="EMBL" id="TWW10216.1"/>
    </source>
</evidence>
<reference evidence="1 2" key="1">
    <citation type="submission" date="2019-04" db="EMBL/GenBank/DDBJ databases">
        <title>In vitro growth and metabolic characteristics of meat-borne Lactobacillus algidus strains.</title>
        <authorList>
            <person name="Sade E."/>
            <person name="Per J."/>
            <person name="Tytti H."/>
            <person name="Johanna B.K."/>
        </authorList>
    </citation>
    <scope>NUCLEOTIDE SEQUENCE [LARGE SCALE GENOMIC DNA]</scope>
    <source>
        <strain evidence="1 2">LTS37-1</strain>
    </source>
</reference>
<name>A0A5C6M667_9LACO</name>